<proteinExistence type="predicted"/>
<comment type="caution">
    <text evidence="1">The sequence shown here is derived from an EMBL/GenBank/DDBJ whole genome shotgun (WGS) entry which is preliminary data.</text>
</comment>
<gene>
    <name evidence="1" type="ORF">FEM21_13150</name>
</gene>
<dbReference type="STRING" id="1492738.FEM21_13150"/>
<organism evidence="1 2">
    <name type="scientific">Flavobacterium seoulense</name>
    <dbReference type="NCBI Taxonomy" id="1492738"/>
    <lineage>
        <taxon>Bacteria</taxon>
        <taxon>Pseudomonadati</taxon>
        <taxon>Bacteroidota</taxon>
        <taxon>Flavobacteriia</taxon>
        <taxon>Flavobacteriales</taxon>
        <taxon>Flavobacteriaceae</taxon>
        <taxon>Flavobacterium</taxon>
    </lineage>
</organism>
<dbReference type="RefSeq" id="WP_035658972.1">
    <property type="nucleotide sequence ID" value="NZ_JNCA01000011.1"/>
</dbReference>
<dbReference type="Gene3D" id="3.30.70.60">
    <property type="match status" value="1"/>
</dbReference>
<dbReference type="InterPro" id="IPR014717">
    <property type="entry name" value="Transl_elong_EF1B/ribsomal_bS6"/>
</dbReference>
<dbReference type="eggNOG" id="ENOG5032QST">
    <property type="taxonomic scope" value="Bacteria"/>
</dbReference>
<protein>
    <submittedName>
        <fullName evidence="1">General secretion pathway protein</fullName>
    </submittedName>
</protein>
<dbReference type="PATRIC" id="fig|1492738.3.peg.1307"/>
<dbReference type="EMBL" id="JNCA01000011">
    <property type="protein sequence ID" value="KDN55713.1"/>
    <property type="molecule type" value="Genomic_DNA"/>
</dbReference>
<reference evidence="1 2" key="1">
    <citation type="submission" date="2014-05" db="EMBL/GenBank/DDBJ databases">
        <title>Genome Sequence of Flavobacterium sp. EM1321.</title>
        <authorList>
            <person name="Shin S.-K."/>
            <person name="Yi H."/>
        </authorList>
    </citation>
    <scope>NUCLEOTIDE SEQUENCE [LARGE SCALE GENOMIC DNA]</scope>
    <source>
        <strain evidence="1 2">EM1321</strain>
    </source>
</reference>
<sequence>MKLNKKNKFLLFGFAFALYICYAFAISNTIKYYKEYHSKEELITDNSSSPKLAYQLHQKENQLDELLSQYNITTSESFQNDLLKQLNNFCNIHHLKVIDFKEPHIVTDKGFVNSSYIFSLEGSYNGCLSLLNKIENSPNLGSIKHLNFIKKKNFKTNVDQLFVEVILQKNSGVN</sequence>
<name>A0A066WT18_9FLAO</name>
<dbReference type="AlphaFoldDB" id="A0A066WT18"/>
<accession>A0A066WT18</accession>
<dbReference type="OrthoDB" id="1343945at2"/>
<evidence type="ECO:0000313" key="2">
    <source>
        <dbReference type="Proteomes" id="UP000027064"/>
    </source>
</evidence>
<keyword evidence="2" id="KW-1185">Reference proteome</keyword>
<evidence type="ECO:0000313" key="1">
    <source>
        <dbReference type="EMBL" id="KDN55713.1"/>
    </source>
</evidence>
<dbReference type="Proteomes" id="UP000027064">
    <property type="component" value="Unassembled WGS sequence"/>
</dbReference>